<dbReference type="Proteomes" id="UP000256345">
    <property type="component" value="Unassembled WGS sequence"/>
</dbReference>
<reference evidence="1 2" key="1">
    <citation type="submission" date="2018-08" db="EMBL/GenBank/DDBJ databases">
        <title>Genomic Encyclopedia of Archaeal and Bacterial Type Strains, Phase II (KMG-II): from individual species to whole genera.</title>
        <authorList>
            <person name="Goeker M."/>
        </authorList>
    </citation>
    <scope>NUCLEOTIDE SEQUENCE [LARGE SCALE GENOMIC DNA]</scope>
    <source>
        <strain evidence="1 2">DSM 2261</strain>
    </source>
</reference>
<evidence type="ECO:0000313" key="1">
    <source>
        <dbReference type="EMBL" id="REG26589.1"/>
    </source>
</evidence>
<accession>A0ABX9JT17</accession>
<dbReference type="EMBL" id="QUMU01000011">
    <property type="protein sequence ID" value="REG26589.1"/>
    <property type="molecule type" value="Genomic_DNA"/>
</dbReference>
<evidence type="ECO:0000313" key="2">
    <source>
        <dbReference type="Proteomes" id="UP000256345"/>
    </source>
</evidence>
<proteinExistence type="predicted"/>
<name>A0ABX9JT17_9BACT</name>
<keyword evidence="2" id="KW-1185">Reference proteome</keyword>
<organism evidence="1 2">
    <name type="scientific">Archangium gephyra</name>
    <dbReference type="NCBI Taxonomy" id="48"/>
    <lineage>
        <taxon>Bacteria</taxon>
        <taxon>Pseudomonadati</taxon>
        <taxon>Myxococcota</taxon>
        <taxon>Myxococcia</taxon>
        <taxon>Myxococcales</taxon>
        <taxon>Cystobacterineae</taxon>
        <taxon>Archangiaceae</taxon>
        <taxon>Archangium</taxon>
    </lineage>
</organism>
<sequence length="127" mass="15409">MRGEKSSDRDFFCKQRKLKEVLKNKSLKMWMKMRFWLFNCERRMIVHILFTQLLYLQELQHQIQHIQRSQTPTLDTTFATVNEKLKVTQNTTGQHWGDTKRHLCRITFSGKLREDVIYFLGELLNFL</sequence>
<gene>
    <name evidence="1" type="ORF">ATI61_111138</name>
</gene>
<comment type="caution">
    <text evidence="1">The sequence shown here is derived from an EMBL/GenBank/DDBJ whole genome shotgun (WGS) entry which is preliminary data.</text>
</comment>
<protein>
    <submittedName>
        <fullName evidence="1">Uncharacterized protein</fullName>
    </submittedName>
</protein>